<accession>A0ABT9S7K2</accession>
<name>A0ABT9S7K2_9BURK</name>
<protein>
    <submittedName>
        <fullName evidence="3">Uncharacterized protein</fullName>
    </submittedName>
</protein>
<keyword evidence="2" id="KW-0732">Signal</keyword>
<feature type="chain" id="PRO_5046116785" evidence="2">
    <location>
        <begin position="21"/>
        <end position="547"/>
    </location>
</feature>
<dbReference type="SUPFAM" id="SSF63825">
    <property type="entry name" value="YWTD domain"/>
    <property type="match status" value="1"/>
</dbReference>
<dbReference type="Proteomes" id="UP001226867">
    <property type="component" value="Unassembled WGS sequence"/>
</dbReference>
<feature type="signal peptide" evidence="2">
    <location>
        <begin position="1"/>
        <end position="20"/>
    </location>
</feature>
<keyword evidence="4" id="KW-1185">Reference proteome</keyword>
<organism evidence="3 4">
    <name type="scientific">Variovorax ginsengisoli</name>
    <dbReference type="NCBI Taxonomy" id="363844"/>
    <lineage>
        <taxon>Bacteria</taxon>
        <taxon>Pseudomonadati</taxon>
        <taxon>Pseudomonadota</taxon>
        <taxon>Betaproteobacteria</taxon>
        <taxon>Burkholderiales</taxon>
        <taxon>Comamonadaceae</taxon>
        <taxon>Variovorax</taxon>
    </lineage>
</organism>
<dbReference type="EMBL" id="JAUSRO010000004">
    <property type="protein sequence ID" value="MDP9899342.1"/>
    <property type="molecule type" value="Genomic_DNA"/>
</dbReference>
<feature type="region of interest" description="Disordered" evidence="1">
    <location>
        <begin position="38"/>
        <end position="61"/>
    </location>
</feature>
<dbReference type="RefSeq" id="WP_307689160.1">
    <property type="nucleotide sequence ID" value="NZ_JAUSRO010000004.1"/>
</dbReference>
<comment type="caution">
    <text evidence="3">The sequence shown here is derived from an EMBL/GenBank/DDBJ whole genome shotgun (WGS) entry which is preliminary data.</text>
</comment>
<proteinExistence type="predicted"/>
<evidence type="ECO:0000313" key="4">
    <source>
        <dbReference type="Proteomes" id="UP001226867"/>
    </source>
</evidence>
<dbReference type="PROSITE" id="PS51257">
    <property type="entry name" value="PROKAR_LIPOPROTEIN"/>
    <property type="match status" value="1"/>
</dbReference>
<feature type="compositionally biased region" description="Polar residues" evidence="1">
    <location>
        <begin position="40"/>
        <end position="61"/>
    </location>
</feature>
<evidence type="ECO:0000313" key="3">
    <source>
        <dbReference type="EMBL" id="MDP9899342.1"/>
    </source>
</evidence>
<sequence length="547" mass="58640">MKYAPRSPASSFCFRNLAIAAGVSVLLSACGGGENALPNDANTTSSQPIAPISTPTGSPAAQPSQTIDISVVGWPGLSALTLKVDGVVSALDSSGKLSVKASSELTFEVAGVELAKIRPKKKISIFDLLPAHDCTSSAELGKLTSLLLSLDADQDPSNGVQIPDAISQAASGTKLSMLGEDDLVALEKRLVNRSMPINVSLRAASKLLDQETWTEDVARRTLFNNDMSVLQSYLDRVLSVLTSTPGNLAGFAYISNDEAAKIPATLKGQGLAFDEETAVFSWRYGLQRTNTDYNATLTQALALPTEIQAEYAANASGVHMGHIGDIDILKGKLYAPIEDEDDSSQQSYVAVYDAKTLIYTGIKYALPRAEHADGVPWIAVDGPRGLAYTVTWSTSAASKLNVFDLANFKLLRSVPLEVSFDGKRVQGAKVFNGMLYASADTKDSVSGSTLKRKRIYKVDPRSGAVMELLHYDEPNRTEGEGLAFSPDGRLHLAVLAPYTTPLYAQSTTNSKPFDDTYSIDGDDWNPSGSLRHFSRTSIPLREQLCSL</sequence>
<gene>
    <name evidence="3" type="ORF">J2W36_001587</name>
</gene>
<evidence type="ECO:0000256" key="1">
    <source>
        <dbReference type="SAM" id="MobiDB-lite"/>
    </source>
</evidence>
<evidence type="ECO:0000256" key="2">
    <source>
        <dbReference type="SAM" id="SignalP"/>
    </source>
</evidence>
<reference evidence="3 4" key="1">
    <citation type="submission" date="2023-07" db="EMBL/GenBank/DDBJ databases">
        <title>Sorghum-associated microbial communities from plants grown in Nebraska, USA.</title>
        <authorList>
            <person name="Schachtman D."/>
        </authorList>
    </citation>
    <scope>NUCLEOTIDE SEQUENCE [LARGE SCALE GENOMIC DNA]</scope>
    <source>
        <strain evidence="3 4">DS1607</strain>
    </source>
</reference>